<dbReference type="Proteomes" id="UP001058974">
    <property type="component" value="Chromosome 5"/>
</dbReference>
<feature type="chain" id="PRO_5039087311" evidence="2">
    <location>
        <begin position="22"/>
        <end position="260"/>
    </location>
</feature>
<dbReference type="GO" id="GO:0006629">
    <property type="term" value="P:lipid metabolic process"/>
    <property type="evidence" value="ECO:0007669"/>
    <property type="project" value="InterPro"/>
</dbReference>
<dbReference type="Gene3D" id="3.40.50.1110">
    <property type="entry name" value="SGNH hydrolase"/>
    <property type="match status" value="1"/>
</dbReference>
<proteinExistence type="inferred from homology"/>
<dbReference type="GO" id="GO:0005576">
    <property type="term" value="C:extracellular region"/>
    <property type="evidence" value="ECO:0007669"/>
    <property type="project" value="TreeGrafter"/>
</dbReference>
<dbReference type="Gramene" id="Psat05G0041700-T2">
    <property type="protein sequence ID" value="KAI5402804.1"/>
    <property type="gene ID" value="KIW84_050417"/>
</dbReference>
<dbReference type="AlphaFoldDB" id="A0A9D5AC16"/>
<dbReference type="InterPro" id="IPR008265">
    <property type="entry name" value="Lipase_GDSL_AS"/>
</dbReference>
<dbReference type="Pfam" id="PF00657">
    <property type="entry name" value="Lipase_GDSL"/>
    <property type="match status" value="1"/>
</dbReference>
<reference evidence="3 4" key="1">
    <citation type="journal article" date="2022" name="Nat. Genet.">
        <title>Improved pea reference genome and pan-genome highlight genomic features and evolutionary characteristics.</title>
        <authorList>
            <person name="Yang T."/>
            <person name="Liu R."/>
            <person name="Luo Y."/>
            <person name="Hu S."/>
            <person name="Wang D."/>
            <person name="Wang C."/>
            <person name="Pandey M.K."/>
            <person name="Ge S."/>
            <person name="Xu Q."/>
            <person name="Li N."/>
            <person name="Li G."/>
            <person name="Huang Y."/>
            <person name="Saxena R.K."/>
            <person name="Ji Y."/>
            <person name="Li M."/>
            <person name="Yan X."/>
            <person name="He Y."/>
            <person name="Liu Y."/>
            <person name="Wang X."/>
            <person name="Xiang C."/>
            <person name="Varshney R.K."/>
            <person name="Ding H."/>
            <person name="Gao S."/>
            <person name="Zong X."/>
        </authorList>
    </citation>
    <scope>NUCLEOTIDE SEQUENCE [LARGE SCALE GENOMIC DNA]</scope>
    <source>
        <strain evidence="3 4">cv. Zhongwan 6</strain>
    </source>
</reference>
<keyword evidence="2" id="KW-0732">Signal</keyword>
<sequence length="260" mass="28359">MCTLLLSFILLGGIVSYTTHAIQFPPNASFPAVFAFGDSIMDTGNNNNNMKTLAKCNFPPYGKDFKGGIPTGRFCNGKVPSDFLVEVLGVKELLPAYLDPNIQPSDLITGVCFASGGAGYDPLTSQIAAVISLSDQLELFKEYIGKLKGLVGEDRANFIIENSMYFVVQGSNDISNTYFFTHVREVQYDVPAYADLMLNAATNFLTEIYKLGARKIGVFSAPPIGCVPFQRTLAGGIERKCAEKINDLCKLFNTKLSKEL</sequence>
<dbReference type="PANTHER" id="PTHR45642">
    <property type="entry name" value="GDSL ESTERASE/LIPASE EXL3"/>
    <property type="match status" value="1"/>
</dbReference>
<organism evidence="3 4">
    <name type="scientific">Pisum sativum</name>
    <name type="common">Garden pea</name>
    <name type="synonym">Lathyrus oleraceus</name>
    <dbReference type="NCBI Taxonomy" id="3888"/>
    <lineage>
        <taxon>Eukaryota</taxon>
        <taxon>Viridiplantae</taxon>
        <taxon>Streptophyta</taxon>
        <taxon>Embryophyta</taxon>
        <taxon>Tracheophyta</taxon>
        <taxon>Spermatophyta</taxon>
        <taxon>Magnoliopsida</taxon>
        <taxon>eudicotyledons</taxon>
        <taxon>Gunneridae</taxon>
        <taxon>Pentapetalae</taxon>
        <taxon>rosids</taxon>
        <taxon>fabids</taxon>
        <taxon>Fabales</taxon>
        <taxon>Fabaceae</taxon>
        <taxon>Papilionoideae</taxon>
        <taxon>50 kb inversion clade</taxon>
        <taxon>NPAAA clade</taxon>
        <taxon>Hologalegina</taxon>
        <taxon>IRL clade</taxon>
        <taxon>Fabeae</taxon>
        <taxon>Lathyrus</taxon>
    </lineage>
</organism>
<dbReference type="CDD" id="cd01837">
    <property type="entry name" value="SGNH_plant_lipase_like"/>
    <property type="match status" value="1"/>
</dbReference>
<accession>A0A9D5AC16</accession>
<comment type="similarity">
    <text evidence="1">Belongs to the 'GDSL' lipolytic enzyme family.</text>
</comment>
<protein>
    <submittedName>
        <fullName evidence="3">Uncharacterized protein</fullName>
    </submittedName>
</protein>
<evidence type="ECO:0000313" key="4">
    <source>
        <dbReference type="Proteomes" id="UP001058974"/>
    </source>
</evidence>
<feature type="signal peptide" evidence="2">
    <location>
        <begin position="1"/>
        <end position="21"/>
    </location>
</feature>
<dbReference type="InterPro" id="IPR035669">
    <property type="entry name" value="SGNH_plant_lipase-like"/>
</dbReference>
<comment type="caution">
    <text evidence="3">The sequence shown here is derived from an EMBL/GenBank/DDBJ whole genome shotgun (WGS) entry which is preliminary data.</text>
</comment>
<gene>
    <name evidence="3" type="ORF">KIW84_050417</name>
</gene>
<dbReference type="EMBL" id="JAMSHJ010000005">
    <property type="protein sequence ID" value="KAI5402804.1"/>
    <property type="molecule type" value="Genomic_DNA"/>
</dbReference>
<dbReference type="GO" id="GO:0016298">
    <property type="term" value="F:lipase activity"/>
    <property type="evidence" value="ECO:0007669"/>
    <property type="project" value="InterPro"/>
</dbReference>
<dbReference type="InterPro" id="IPR050592">
    <property type="entry name" value="GDSL_lipolytic_enzyme"/>
</dbReference>
<dbReference type="InterPro" id="IPR001087">
    <property type="entry name" value="GDSL"/>
</dbReference>
<dbReference type="PROSITE" id="PS01098">
    <property type="entry name" value="LIPASE_GDSL_SER"/>
    <property type="match status" value="1"/>
</dbReference>
<name>A0A9D5AC16_PEA</name>
<evidence type="ECO:0000256" key="2">
    <source>
        <dbReference type="SAM" id="SignalP"/>
    </source>
</evidence>
<evidence type="ECO:0000256" key="1">
    <source>
        <dbReference type="ARBA" id="ARBA00008668"/>
    </source>
</evidence>
<keyword evidence="4" id="KW-1185">Reference proteome</keyword>
<dbReference type="InterPro" id="IPR036514">
    <property type="entry name" value="SGNH_hydro_sf"/>
</dbReference>
<dbReference type="PANTHER" id="PTHR45642:SF34">
    <property type="entry name" value="GDSL-LIKE LIPASE_ACYLHYDROLASE"/>
    <property type="match status" value="1"/>
</dbReference>
<evidence type="ECO:0000313" key="3">
    <source>
        <dbReference type="EMBL" id="KAI5402804.1"/>
    </source>
</evidence>